<comment type="similarity">
    <text evidence="4">Belongs to the metallo-beta-lactamase superfamily. RNA-metabolizing metallo-beta-lactamase-like family. INTS11 subfamily.</text>
</comment>
<dbReference type="PANTHER" id="PTHR11203:SF37">
    <property type="entry name" value="INTEGRATOR COMPLEX SUBUNIT 11"/>
    <property type="match status" value="1"/>
</dbReference>
<dbReference type="InterPro" id="IPR036866">
    <property type="entry name" value="RibonucZ/Hydroxyglut_hydro"/>
</dbReference>
<evidence type="ECO:0000256" key="5">
    <source>
        <dbReference type="ARBA" id="ARBA00022490"/>
    </source>
</evidence>
<dbReference type="PANTHER" id="PTHR11203">
    <property type="entry name" value="CLEAVAGE AND POLYADENYLATION SPECIFICITY FACTOR FAMILY MEMBER"/>
    <property type="match status" value="1"/>
</dbReference>
<dbReference type="Gene3D" id="3.40.50.10890">
    <property type="match status" value="1"/>
</dbReference>
<reference evidence="13" key="1">
    <citation type="journal article" date="2020" name="Fungal Divers.">
        <title>Resolving the Mortierellaceae phylogeny through synthesis of multi-gene phylogenetics and phylogenomics.</title>
        <authorList>
            <person name="Vandepol N."/>
            <person name="Liber J."/>
            <person name="Desiro A."/>
            <person name="Na H."/>
            <person name="Kennedy M."/>
            <person name="Barry K."/>
            <person name="Grigoriev I.V."/>
            <person name="Miller A.N."/>
            <person name="O'Donnell K."/>
            <person name="Stajich J.E."/>
            <person name="Bonito G."/>
        </authorList>
    </citation>
    <scope>NUCLEOTIDE SEQUENCE</scope>
    <source>
        <strain evidence="13">NVP1</strain>
    </source>
</reference>
<evidence type="ECO:0000256" key="7">
    <source>
        <dbReference type="ARBA" id="ARBA00022801"/>
    </source>
</evidence>
<dbReference type="InterPro" id="IPR050698">
    <property type="entry name" value="MBL"/>
</dbReference>
<feature type="domain" description="Metallo-beta-lactamase" evidence="11">
    <location>
        <begin position="15"/>
        <end position="232"/>
    </location>
</feature>
<dbReference type="GO" id="GO:0004521">
    <property type="term" value="F:RNA endonuclease activity"/>
    <property type="evidence" value="ECO:0007669"/>
    <property type="project" value="TreeGrafter"/>
</dbReference>
<dbReference type="InterPro" id="IPR041897">
    <property type="entry name" value="INTS11-like_MBL-fold"/>
</dbReference>
<comment type="subcellular location">
    <subcellularLocation>
        <location evidence="3">Cytoplasm</location>
    </subcellularLocation>
    <subcellularLocation>
        <location evidence="2">Nucleus</location>
    </subcellularLocation>
</comment>
<dbReference type="CDD" id="cd16291">
    <property type="entry name" value="INTS11-like_MBL-fold"/>
    <property type="match status" value="1"/>
</dbReference>
<evidence type="ECO:0000256" key="2">
    <source>
        <dbReference type="ARBA" id="ARBA00004123"/>
    </source>
</evidence>
<organism evidence="13 14">
    <name type="scientific">Podila minutissima</name>
    <dbReference type="NCBI Taxonomy" id="64525"/>
    <lineage>
        <taxon>Eukaryota</taxon>
        <taxon>Fungi</taxon>
        <taxon>Fungi incertae sedis</taxon>
        <taxon>Mucoromycota</taxon>
        <taxon>Mortierellomycotina</taxon>
        <taxon>Mortierellomycetes</taxon>
        <taxon>Mortierellales</taxon>
        <taxon>Mortierellaceae</taxon>
        <taxon>Podila</taxon>
    </lineage>
</organism>
<evidence type="ECO:0000256" key="8">
    <source>
        <dbReference type="ARBA" id="ARBA00022833"/>
    </source>
</evidence>
<dbReference type="SMART" id="SM00849">
    <property type="entry name" value="Lactamase_B"/>
    <property type="match status" value="1"/>
</dbReference>
<evidence type="ECO:0000256" key="10">
    <source>
        <dbReference type="SAM" id="MobiDB-lite"/>
    </source>
</evidence>
<evidence type="ECO:0000313" key="13">
    <source>
        <dbReference type="EMBL" id="KAF9336732.1"/>
    </source>
</evidence>
<sequence>MTIQVVPLGAGQDVGRSCILITIGGKNIMLDCGMHMGFNDERRFPDFSYISKTGDFTEMLDCVIISHFHLDHCGALPFFTEMCGYDGPIYMTHPTKAICPLLLEDYRKISVDRKGERNFFTSANIKDCMKKVIAVNLHQSIMVDDDLEICAYYAGHVLGAAMFYIRVGEESLVYTGDYNMTPDRHLGSAWIDKVRPDVLITESTYATTIRDSKRSRERDFLKKVHDCVADGGNVIIPVFALGRAQELCILIETYWERMDLKVPIYFSTGLTEKANHFYRLFINWTNEKIKSTFVHRNMFDFKHIKPWERSFIELPGPMVVFATPGMLHSGTSLELFKKWAPNPKNMIIMPGYCVAGTVGSKVLAGEKKIQIDSFTSVDVNLQVKNLSFSAHADAKGIMQLIRQCEAKNVVLVHGEKSSMGFLKSRIMTEFGIPCFDPANGETVSIETTHVIPIEMSASLLKRHLIRQSEAQEPDMSPPSSSESSDDSTEAFKKSLPAEVRPKDTVLIQGMLVIDEGKPIRFEEAEEVLQKSGLAKHKVRFEVRKAYNATALRAAVEEADYYQSMGPESGGSSEWDSDAFALDLVYVALQSAIGNHVALARDGSAIAVRSIRIRAPTMAEEKEKGGLLIGWDYQDEDLATRILSVVTLALASTR</sequence>
<proteinExistence type="inferred from homology"/>
<keyword evidence="8" id="KW-0862">Zinc</keyword>
<comment type="caution">
    <text evidence="13">The sequence shown here is derived from an EMBL/GenBank/DDBJ whole genome shotgun (WGS) entry which is preliminary data.</text>
</comment>
<dbReference type="InterPro" id="IPR022712">
    <property type="entry name" value="Beta_Casp"/>
</dbReference>
<keyword evidence="9" id="KW-0539">Nucleus</keyword>
<dbReference type="Proteomes" id="UP000696485">
    <property type="component" value="Unassembled WGS sequence"/>
</dbReference>
<comment type="cofactor">
    <cofactor evidence="1">
        <name>Zn(2+)</name>
        <dbReference type="ChEBI" id="CHEBI:29105"/>
    </cofactor>
</comment>
<dbReference type="InterPro" id="IPR001279">
    <property type="entry name" value="Metallo-B-lactamas"/>
</dbReference>
<keyword evidence="7" id="KW-0378">Hydrolase</keyword>
<protein>
    <submittedName>
        <fullName evidence="13">Integrator complex subunit 11</fullName>
    </submittedName>
</protein>
<dbReference type="GO" id="GO:0046872">
    <property type="term" value="F:metal ion binding"/>
    <property type="evidence" value="ECO:0007669"/>
    <property type="project" value="UniProtKB-KW"/>
</dbReference>
<evidence type="ECO:0000259" key="11">
    <source>
        <dbReference type="SMART" id="SM00849"/>
    </source>
</evidence>
<dbReference type="InterPro" id="IPR011108">
    <property type="entry name" value="RMMBL"/>
</dbReference>
<dbReference type="Pfam" id="PF07521">
    <property type="entry name" value="RMMBL"/>
    <property type="match status" value="1"/>
</dbReference>
<evidence type="ECO:0000313" key="14">
    <source>
        <dbReference type="Proteomes" id="UP000696485"/>
    </source>
</evidence>
<dbReference type="FunFam" id="3.60.15.10:FF:000028">
    <property type="entry name" value="Integrator complex subunit 11 isoform X3"/>
    <property type="match status" value="1"/>
</dbReference>
<dbReference type="SMART" id="SM01027">
    <property type="entry name" value="Beta-Casp"/>
    <property type="match status" value="1"/>
</dbReference>
<keyword evidence="5" id="KW-0963">Cytoplasm</keyword>
<dbReference type="Pfam" id="PF16661">
    <property type="entry name" value="Lactamase_B_6"/>
    <property type="match status" value="1"/>
</dbReference>
<feature type="compositionally biased region" description="Low complexity" evidence="10">
    <location>
        <begin position="473"/>
        <end position="482"/>
    </location>
</feature>
<dbReference type="GO" id="GO:0005634">
    <property type="term" value="C:nucleus"/>
    <property type="evidence" value="ECO:0007669"/>
    <property type="project" value="UniProtKB-SubCell"/>
</dbReference>
<evidence type="ECO:0000256" key="6">
    <source>
        <dbReference type="ARBA" id="ARBA00022723"/>
    </source>
</evidence>
<evidence type="ECO:0000259" key="12">
    <source>
        <dbReference type="SMART" id="SM01027"/>
    </source>
</evidence>
<dbReference type="GO" id="GO:0016787">
    <property type="term" value="F:hydrolase activity"/>
    <property type="evidence" value="ECO:0007669"/>
    <property type="project" value="UniProtKB-KW"/>
</dbReference>
<gene>
    <name evidence="13" type="primary">CPSF3L</name>
    <name evidence="13" type="ORF">BG006_007628</name>
</gene>
<evidence type="ECO:0000256" key="9">
    <source>
        <dbReference type="ARBA" id="ARBA00023242"/>
    </source>
</evidence>
<keyword evidence="6" id="KW-0479">Metal-binding</keyword>
<evidence type="ECO:0000256" key="4">
    <source>
        <dbReference type="ARBA" id="ARBA00007093"/>
    </source>
</evidence>
<dbReference type="EMBL" id="JAAAUY010000049">
    <property type="protein sequence ID" value="KAF9336732.1"/>
    <property type="molecule type" value="Genomic_DNA"/>
</dbReference>
<keyword evidence="14" id="KW-1185">Reference proteome</keyword>
<dbReference type="SUPFAM" id="SSF56281">
    <property type="entry name" value="Metallo-hydrolase/oxidoreductase"/>
    <property type="match status" value="1"/>
</dbReference>
<dbReference type="Pfam" id="PF10996">
    <property type="entry name" value="Beta-Casp"/>
    <property type="match status" value="1"/>
</dbReference>
<dbReference type="GO" id="GO:0016180">
    <property type="term" value="P:snRNA processing"/>
    <property type="evidence" value="ECO:0007669"/>
    <property type="project" value="TreeGrafter"/>
</dbReference>
<evidence type="ECO:0000256" key="3">
    <source>
        <dbReference type="ARBA" id="ARBA00004496"/>
    </source>
</evidence>
<dbReference type="GO" id="GO:0005737">
    <property type="term" value="C:cytoplasm"/>
    <property type="evidence" value="ECO:0007669"/>
    <property type="project" value="UniProtKB-SubCell"/>
</dbReference>
<evidence type="ECO:0000256" key="1">
    <source>
        <dbReference type="ARBA" id="ARBA00001947"/>
    </source>
</evidence>
<dbReference type="AlphaFoldDB" id="A0A9P5VQF5"/>
<feature type="domain" description="Beta-Casp" evidence="12">
    <location>
        <begin position="244"/>
        <end position="362"/>
    </location>
</feature>
<dbReference type="Gene3D" id="3.60.15.10">
    <property type="entry name" value="Ribonuclease Z/Hydroxyacylglutathione hydrolase-like"/>
    <property type="match status" value="1"/>
</dbReference>
<accession>A0A9P5VQF5</accession>
<feature type="region of interest" description="Disordered" evidence="10">
    <location>
        <begin position="468"/>
        <end position="494"/>
    </location>
</feature>
<name>A0A9P5VQF5_9FUNG</name>
<dbReference type="FunFam" id="3.40.50.10890:FF:000002">
    <property type="entry name" value="Integrator complex subunit 11"/>
    <property type="match status" value="1"/>
</dbReference>